<organism evidence="1 2">
    <name type="scientific">Aegilops tauschii subsp. strangulata</name>
    <name type="common">Goatgrass</name>
    <dbReference type="NCBI Taxonomy" id="200361"/>
    <lineage>
        <taxon>Eukaryota</taxon>
        <taxon>Viridiplantae</taxon>
        <taxon>Streptophyta</taxon>
        <taxon>Embryophyta</taxon>
        <taxon>Tracheophyta</taxon>
        <taxon>Spermatophyta</taxon>
        <taxon>Magnoliopsida</taxon>
        <taxon>Liliopsida</taxon>
        <taxon>Poales</taxon>
        <taxon>Poaceae</taxon>
        <taxon>BOP clade</taxon>
        <taxon>Pooideae</taxon>
        <taxon>Triticodae</taxon>
        <taxon>Triticeae</taxon>
        <taxon>Triticinae</taxon>
        <taxon>Aegilops</taxon>
    </lineage>
</organism>
<reference evidence="1" key="3">
    <citation type="journal article" date="2017" name="Nature">
        <title>Genome sequence of the progenitor of the wheat D genome Aegilops tauschii.</title>
        <authorList>
            <person name="Luo M.C."/>
            <person name="Gu Y.Q."/>
            <person name="Puiu D."/>
            <person name="Wang H."/>
            <person name="Twardziok S.O."/>
            <person name="Deal K.R."/>
            <person name="Huo N."/>
            <person name="Zhu T."/>
            <person name="Wang L."/>
            <person name="Wang Y."/>
            <person name="McGuire P.E."/>
            <person name="Liu S."/>
            <person name="Long H."/>
            <person name="Ramasamy R.K."/>
            <person name="Rodriguez J.C."/>
            <person name="Van S.L."/>
            <person name="Yuan L."/>
            <person name="Wang Z."/>
            <person name="Xia Z."/>
            <person name="Xiao L."/>
            <person name="Anderson O.D."/>
            <person name="Ouyang S."/>
            <person name="Liang Y."/>
            <person name="Zimin A.V."/>
            <person name="Pertea G."/>
            <person name="Qi P."/>
            <person name="Bennetzen J.L."/>
            <person name="Dai X."/>
            <person name="Dawson M.W."/>
            <person name="Muller H.G."/>
            <person name="Kugler K."/>
            <person name="Rivarola-Duarte L."/>
            <person name="Spannagl M."/>
            <person name="Mayer K.F.X."/>
            <person name="Lu F.H."/>
            <person name="Bevan M.W."/>
            <person name="Leroy P."/>
            <person name="Li P."/>
            <person name="You F.M."/>
            <person name="Sun Q."/>
            <person name="Liu Z."/>
            <person name="Lyons E."/>
            <person name="Wicker T."/>
            <person name="Salzberg S.L."/>
            <person name="Devos K.M."/>
            <person name="Dvorak J."/>
        </authorList>
    </citation>
    <scope>NUCLEOTIDE SEQUENCE [LARGE SCALE GENOMIC DNA]</scope>
    <source>
        <strain evidence="1">cv. AL8/78</strain>
    </source>
</reference>
<dbReference type="AlphaFoldDB" id="A0A453M1E5"/>
<reference evidence="2" key="2">
    <citation type="journal article" date="2017" name="Nat. Plants">
        <title>The Aegilops tauschii genome reveals multiple impacts of transposons.</title>
        <authorList>
            <person name="Zhao G."/>
            <person name="Zou C."/>
            <person name="Li K."/>
            <person name="Wang K."/>
            <person name="Li T."/>
            <person name="Gao L."/>
            <person name="Zhang X."/>
            <person name="Wang H."/>
            <person name="Yang Z."/>
            <person name="Liu X."/>
            <person name="Jiang W."/>
            <person name="Mao L."/>
            <person name="Kong X."/>
            <person name="Jiao Y."/>
            <person name="Jia J."/>
        </authorList>
    </citation>
    <scope>NUCLEOTIDE SEQUENCE [LARGE SCALE GENOMIC DNA]</scope>
    <source>
        <strain evidence="2">cv. AL8/78</strain>
    </source>
</reference>
<accession>A0A453M1E5</accession>
<keyword evidence="2" id="KW-1185">Reference proteome</keyword>
<protein>
    <submittedName>
        <fullName evidence="1">Uncharacterized protein</fullName>
    </submittedName>
</protein>
<reference evidence="1" key="4">
    <citation type="submission" date="2019-03" db="UniProtKB">
        <authorList>
            <consortium name="EnsemblPlants"/>
        </authorList>
    </citation>
    <scope>IDENTIFICATION</scope>
</reference>
<dbReference type="Gramene" id="AET5Gv21000000.4">
    <property type="protein sequence ID" value="AET5Gv21000000.4"/>
    <property type="gene ID" value="AET5Gv21000000"/>
</dbReference>
<reference evidence="1" key="5">
    <citation type="journal article" date="2021" name="G3 (Bethesda)">
        <title>Aegilops tauschii genome assembly Aet v5.0 features greater sequence contiguity and improved annotation.</title>
        <authorList>
            <person name="Wang L."/>
            <person name="Zhu T."/>
            <person name="Rodriguez J.C."/>
            <person name="Deal K.R."/>
            <person name="Dubcovsky J."/>
            <person name="McGuire P.E."/>
            <person name="Lux T."/>
            <person name="Spannagl M."/>
            <person name="Mayer K.F.X."/>
            <person name="Baldrich P."/>
            <person name="Meyers B.C."/>
            <person name="Huo N."/>
            <person name="Gu Y.Q."/>
            <person name="Zhou H."/>
            <person name="Devos K.M."/>
            <person name="Bennetzen J.L."/>
            <person name="Unver T."/>
            <person name="Budak H."/>
            <person name="Gulick P.J."/>
            <person name="Galiba G."/>
            <person name="Kalapos B."/>
            <person name="Nelson D.R."/>
            <person name="Li P."/>
            <person name="You F.M."/>
            <person name="Luo M.C."/>
            <person name="Dvorak J."/>
        </authorList>
    </citation>
    <scope>NUCLEOTIDE SEQUENCE [LARGE SCALE GENOMIC DNA]</scope>
    <source>
        <strain evidence="1">cv. AL8/78</strain>
    </source>
</reference>
<evidence type="ECO:0000313" key="2">
    <source>
        <dbReference type="Proteomes" id="UP000015105"/>
    </source>
</evidence>
<evidence type="ECO:0000313" key="1">
    <source>
        <dbReference type="EnsemblPlants" id="AET5Gv21000000.4"/>
    </source>
</evidence>
<name>A0A453M1E5_AEGTS</name>
<reference evidence="2" key="1">
    <citation type="journal article" date="2014" name="Science">
        <title>Ancient hybridizations among the ancestral genomes of bread wheat.</title>
        <authorList>
            <consortium name="International Wheat Genome Sequencing Consortium,"/>
            <person name="Marcussen T."/>
            <person name="Sandve S.R."/>
            <person name="Heier L."/>
            <person name="Spannagl M."/>
            <person name="Pfeifer M."/>
            <person name="Jakobsen K.S."/>
            <person name="Wulff B.B."/>
            <person name="Steuernagel B."/>
            <person name="Mayer K.F."/>
            <person name="Olsen O.A."/>
        </authorList>
    </citation>
    <scope>NUCLEOTIDE SEQUENCE [LARGE SCALE GENOMIC DNA]</scope>
    <source>
        <strain evidence="2">cv. AL8/78</strain>
    </source>
</reference>
<dbReference type="EnsemblPlants" id="AET5Gv21000000.4">
    <property type="protein sequence ID" value="AET5Gv21000000.4"/>
    <property type="gene ID" value="AET5Gv21000000"/>
</dbReference>
<dbReference type="Proteomes" id="UP000015105">
    <property type="component" value="Chromosome 5D"/>
</dbReference>
<sequence length="125" mass="13049">MTCRDADAADLLHTLSLDPKGVAGQGKDAQRKVSAAPNGRLNGVVASPNPQVASAGQWPAMGQQDYKNANMYGAGADAYQYYYGGWGDYSVYVGLDGAESLNPVSVISSTLHTLQTLGLPASIGW</sequence>
<proteinExistence type="predicted"/>